<dbReference type="PROSITE" id="PS50110">
    <property type="entry name" value="RESPONSE_REGULATORY"/>
    <property type="match status" value="1"/>
</dbReference>
<evidence type="ECO:0000256" key="1">
    <source>
        <dbReference type="ARBA" id="ARBA00004496"/>
    </source>
</evidence>
<dbReference type="Gene3D" id="3.40.50.2300">
    <property type="match status" value="1"/>
</dbReference>
<dbReference type="InterPro" id="IPR001789">
    <property type="entry name" value="Sig_transdc_resp-reg_receiver"/>
</dbReference>
<sequence>MYKVVIAEDEMFVRLGIKMSVDWEKLGMEVAADVENGQRALEAWEAFQPDIVITDIKMPVMDGISLIRQIRQKDERTRFIILSCMEEFNIVREAISLGVSDYVLKLTMTQKDMEKVLEKVKRELVVMDRSQKKQENGMERKRFEDSLRNFLYYRLDVGQDWKMMLEEQFSDSEKQMQMVALEIDNYTESKRIFNDSYGSILDSAVENILSELLVEENHILLPEKDGRFIMILEEAGDSEILSGQLQQQLEKMREVLQRCVKSTVSFAISSRGNSGDELYEMYHQCCQALEKKFFYGLNRNTLYNAQNPDDCKRLIRRKMGRLILQMKMDESAARRLHEAEAGFCQHENPVTIRHYFEHAINVEMCRILPEGQQRYQITEQFITRLKNSQTFDGVLEVYESCMEYLQVSSGEQTLLSKPVKDILYYISLHYPEDITLDQVSQMVELSRTYVCGLFKKELGVNLTNYIMNYRIEKAKELLRSTNLRSYEIAEKVGFLDESYFSRTFKKVTGQSPNSFKKGV</sequence>
<dbReference type="GO" id="GO:0003700">
    <property type="term" value="F:DNA-binding transcription factor activity"/>
    <property type="evidence" value="ECO:0007669"/>
    <property type="project" value="InterPro"/>
</dbReference>
<feature type="domain" description="HTH araC/xylS-type" evidence="11">
    <location>
        <begin position="420"/>
        <end position="518"/>
    </location>
</feature>
<gene>
    <name evidence="13" type="primary">btr_2</name>
    <name evidence="13" type="ORF">DSM106044_00500</name>
</gene>
<dbReference type="GO" id="GO:0000160">
    <property type="term" value="P:phosphorelay signal transduction system"/>
    <property type="evidence" value="ECO:0007669"/>
    <property type="project" value="UniProtKB-KW"/>
</dbReference>
<evidence type="ECO:0000256" key="9">
    <source>
        <dbReference type="ARBA" id="ARBA00024867"/>
    </source>
</evidence>
<comment type="caution">
    <text evidence="13">The sequence shown here is derived from an EMBL/GenBank/DDBJ whole genome shotgun (WGS) entry which is preliminary data.</text>
</comment>
<dbReference type="EMBL" id="QGQD01000012">
    <property type="protein sequence ID" value="TLD02522.1"/>
    <property type="molecule type" value="Genomic_DNA"/>
</dbReference>
<feature type="domain" description="Response regulatory" evidence="12">
    <location>
        <begin position="3"/>
        <end position="120"/>
    </location>
</feature>
<evidence type="ECO:0000256" key="2">
    <source>
        <dbReference type="ARBA" id="ARBA00018672"/>
    </source>
</evidence>
<dbReference type="InterPro" id="IPR009057">
    <property type="entry name" value="Homeodomain-like_sf"/>
</dbReference>
<keyword evidence="6" id="KW-0805">Transcription regulation</keyword>
<dbReference type="InterPro" id="IPR020449">
    <property type="entry name" value="Tscrpt_reg_AraC-type_HTH"/>
</dbReference>
<protein>
    <recommendedName>
        <fullName evidence="2">Stage 0 sporulation protein A homolog</fullName>
    </recommendedName>
</protein>
<dbReference type="InterPro" id="IPR018060">
    <property type="entry name" value="HTH_AraC"/>
</dbReference>
<evidence type="ECO:0000259" key="12">
    <source>
        <dbReference type="PROSITE" id="PS50110"/>
    </source>
</evidence>
<dbReference type="Gene3D" id="1.10.10.60">
    <property type="entry name" value="Homeodomain-like"/>
    <property type="match status" value="2"/>
</dbReference>
<reference evidence="13 14" key="1">
    <citation type="journal article" date="2019" name="Anaerobe">
        <title>Detection of Robinsoniella peoriensis in multiple bone samples of a trauma patient.</title>
        <authorList>
            <person name="Schrottner P."/>
            <person name="Hartwich K."/>
            <person name="Bunk B."/>
            <person name="Schober I."/>
            <person name="Helbig S."/>
            <person name="Rudolph W.W."/>
            <person name="Gunzer F."/>
        </authorList>
    </citation>
    <scope>NUCLEOTIDE SEQUENCE [LARGE SCALE GENOMIC DNA]</scope>
    <source>
        <strain evidence="13 14">DSM 106044</strain>
    </source>
</reference>
<keyword evidence="5" id="KW-0902">Two-component regulatory system</keyword>
<comment type="function">
    <text evidence="9">May play the central regulatory role in sporulation. It may be an element of the effector pathway responsible for the activation of sporulation genes in response to nutritional stress. Spo0A may act in concert with spo0H (a sigma factor) to control the expression of some genes that are critical to the sporulation process.</text>
</comment>
<evidence type="ECO:0000256" key="6">
    <source>
        <dbReference type="ARBA" id="ARBA00023015"/>
    </source>
</evidence>
<dbReference type="SUPFAM" id="SSF52172">
    <property type="entry name" value="CheY-like"/>
    <property type="match status" value="1"/>
</dbReference>
<evidence type="ECO:0000256" key="4">
    <source>
        <dbReference type="ARBA" id="ARBA00022553"/>
    </source>
</evidence>
<dbReference type="CDD" id="cd17536">
    <property type="entry name" value="REC_YesN-like"/>
    <property type="match status" value="1"/>
</dbReference>
<proteinExistence type="predicted"/>
<evidence type="ECO:0000313" key="13">
    <source>
        <dbReference type="EMBL" id="TLD02522.1"/>
    </source>
</evidence>
<dbReference type="PROSITE" id="PS01124">
    <property type="entry name" value="HTH_ARAC_FAMILY_2"/>
    <property type="match status" value="1"/>
</dbReference>
<organism evidence="13 14">
    <name type="scientific">Robinsoniella peoriensis</name>
    <dbReference type="NCBI Taxonomy" id="180332"/>
    <lineage>
        <taxon>Bacteria</taxon>
        <taxon>Bacillati</taxon>
        <taxon>Bacillota</taxon>
        <taxon>Clostridia</taxon>
        <taxon>Lachnospirales</taxon>
        <taxon>Lachnospiraceae</taxon>
        <taxon>Robinsoniella</taxon>
    </lineage>
</organism>
<dbReference type="SMART" id="SM00448">
    <property type="entry name" value="REC"/>
    <property type="match status" value="1"/>
</dbReference>
<dbReference type="SUPFAM" id="SSF46689">
    <property type="entry name" value="Homeodomain-like"/>
    <property type="match status" value="2"/>
</dbReference>
<name>A0A4U8QBR9_9FIRM</name>
<dbReference type="Pfam" id="PF00072">
    <property type="entry name" value="Response_reg"/>
    <property type="match status" value="1"/>
</dbReference>
<keyword evidence="4 10" id="KW-0597">Phosphoprotein</keyword>
<evidence type="ECO:0000256" key="8">
    <source>
        <dbReference type="ARBA" id="ARBA00023163"/>
    </source>
</evidence>
<keyword evidence="3" id="KW-0963">Cytoplasm</keyword>
<feature type="modified residue" description="4-aspartylphosphate" evidence="10">
    <location>
        <position position="55"/>
    </location>
</feature>
<dbReference type="GO" id="GO:0005737">
    <property type="term" value="C:cytoplasm"/>
    <property type="evidence" value="ECO:0007669"/>
    <property type="project" value="UniProtKB-SubCell"/>
</dbReference>
<keyword evidence="7" id="KW-0238">DNA-binding</keyword>
<keyword evidence="14" id="KW-1185">Reference proteome</keyword>
<dbReference type="PRINTS" id="PR00032">
    <property type="entry name" value="HTHARAC"/>
</dbReference>
<evidence type="ECO:0000256" key="5">
    <source>
        <dbReference type="ARBA" id="ARBA00023012"/>
    </source>
</evidence>
<keyword evidence="8" id="KW-0804">Transcription</keyword>
<dbReference type="STRING" id="180332.GCA_000797495_00902"/>
<evidence type="ECO:0000313" key="14">
    <source>
        <dbReference type="Proteomes" id="UP000306509"/>
    </source>
</evidence>
<evidence type="ECO:0000256" key="10">
    <source>
        <dbReference type="PROSITE-ProRule" id="PRU00169"/>
    </source>
</evidence>
<dbReference type="Proteomes" id="UP000306509">
    <property type="component" value="Unassembled WGS sequence"/>
</dbReference>
<dbReference type="GO" id="GO:0043565">
    <property type="term" value="F:sequence-specific DNA binding"/>
    <property type="evidence" value="ECO:0007669"/>
    <property type="project" value="InterPro"/>
</dbReference>
<dbReference type="InterPro" id="IPR011006">
    <property type="entry name" value="CheY-like_superfamily"/>
</dbReference>
<comment type="subcellular location">
    <subcellularLocation>
        <location evidence="1">Cytoplasm</location>
    </subcellularLocation>
</comment>
<evidence type="ECO:0000256" key="3">
    <source>
        <dbReference type="ARBA" id="ARBA00022490"/>
    </source>
</evidence>
<accession>A0A4U8QBR9</accession>
<dbReference type="Pfam" id="PF12833">
    <property type="entry name" value="HTH_18"/>
    <property type="match status" value="1"/>
</dbReference>
<dbReference type="SMART" id="SM00342">
    <property type="entry name" value="HTH_ARAC"/>
    <property type="match status" value="1"/>
</dbReference>
<dbReference type="AlphaFoldDB" id="A0A4U8QBR9"/>
<evidence type="ECO:0000256" key="7">
    <source>
        <dbReference type="ARBA" id="ARBA00023125"/>
    </source>
</evidence>
<dbReference type="InterPro" id="IPR051552">
    <property type="entry name" value="HptR"/>
</dbReference>
<evidence type="ECO:0000259" key="11">
    <source>
        <dbReference type="PROSITE" id="PS01124"/>
    </source>
</evidence>
<dbReference type="PANTHER" id="PTHR42713:SF3">
    <property type="entry name" value="TRANSCRIPTIONAL REGULATORY PROTEIN HPTR"/>
    <property type="match status" value="1"/>
</dbReference>
<dbReference type="PANTHER" id="PTHR42713">
    <property type="entry name" value="HISTIDINE KINASE-RELATED"/>
    <property type="match status" value="1"/>
</dbReference>